<dbReference type="EnsemblPlants" id="AET3Gv20506500.11">
    <property type="protein sequence ID" value="AET3Gv20506500.11"/>
    <property type="gene ID" value="AET3Gv20506500"/>
</dbReference>
<evidence type="ECO:0000313" key="2">
    <source>
        <dbReference type="Proteomes" id="UP000015105"/>
    </source>
</evidence>
<keyword evidence="2" id="KW-1185">Reference proteome</keyword>
<reference evidence="1" key="4">
    <citation type="submission" date="2019-03" db="UniProtKB">
        <authorList>
            <consortium name="EnsemblPlants"/>
        </authorList>
    </citation>
    <scope>IDENTIFICATION</scope>
</reference>
<reference evidence="1" key="5">
    <citation type="journal article" date="2021" name="G3 (Bethesda)">
        <title>Aegilops tauschii genome assembly Aet v5.0 features greater sequence contiguity and improved annotation.</title>
        <authorList>
            <person name="Wang L."/>
            <person name="Zhu T."/>
            <person name="Rodriguez J.C."/>
            <person name="Deal K.R."/>
            <person name="Dubcovsky J."/>
            <person name="McGuire P.E."/>
            <person name="Lux T."/>
            <person name="Spannagl M."/>
            <person name="Mayer K.F.X."/>
            <person name="Baldrich P."/>
            <person name="Meyers B.C."/>
            <person name="Huo N."/>
            <person name="Gu Y.Q."/>
            <person name="Zhou H."/>
            <person name="Devos K.M."/>
            <person name="Bennetzen J.L."/>
            <person name="Unver T."/>
            <person name="Budak H."/>
            <person name="Gulick P.J."/>
            <person name="Galiba G."/>
            <person name="Kalapos B."/>
            <person name="Nelson D.R."/>
            <person name="Li P."/>
            <person name="You F.M."/>
            <person name="Luo M.C."/>
            <person name="Dvorak J."/>
        </authorList>
    </citation>
    <scope>NUCLEOTIDE SEQUENCE [LARGE SCALE GENOMIC DNA]</scope>
    <source>
        <strain evidence="1">cv. AL8/78</strain>
    </source>
</reference>
<name>A0A453EXI6_AEGTS</name>
<dbReference type="EnsemblPlants" id="AET3Gv20506500.15">
    <property type="protein sequence ID" value="AET3Gv20506500.15"/>
    <property type="gene ID" value="AET3Gv20506500"/>
</dbReference>
<sequence length="111" mass="13132">MFMQIEHKICSFTKHLFHRELPYKPLLWNYIESYLEPELRLTVTICAAKVIKKIALFTCSHQLKLPVAVAIFKKERRWQNNTKFHPITISKLGRKSKITTTGADPRFHPHM</sequence>
<dbReference type="EnsemblPlants" id="AET3Gv20506500.16">
    <property type="protein sequence ID" value="AET3Gv20506500.16"/>
    <property type="gene ID" value="AET3Gv20506500"/>
</dbReference>
<reference evidence="1" key="3">
    <citation type="journal article" date="2017" name="Nature">
        <title>Genome sequence of the progenitor of the wheat D genome Aegilops tauschii.</title>
        <authorList>
            <person name="Luo M.C."/>
            <person name="Gu Y.Q."/>
            <person name="Puiu D."/>
            <person name="Wang H."/>
            <person name="Twardziok S.O."/>
            <person name="Deal K.R."/>
            <person name="Huo N."/>
            <person name="Zhu T."/>
            <person name="Wang L."/>
            <person name="Wang Y."/>
            <person name="McGuire P.E."/>
            <person name="Liu S."/>
            <person name="Long H."/>
            <person name="Ramasamy R.K."/>
            <person name="Rodriguez J.C."/>
            <person name="Van S.L."/>
            <person name="Yuan L."/>
            <person name="Wang Z."/>
            <person name="Xia Z."/>
            <person name="Xiao L."/>
            <person name="Anderson O.D."/>
            <person name="Ouyang S."/>
            <person name="Liang Y."/>
            <person name="Zimin A.V."/>
            <person name="Pertea G."/>
            <person name="Qi P."/>
            <person name="Bennetzen J.L."/>
            <person name="Dai X."/>
            <person name="Dawson M.W."/>
            <person name="Muller H.G."/>
            <person name="Kugler K."/>
            <person name="Rivarola-Duarte L."/>
            <person name="Spannagl M."/>
            <person name="Mayer K.F.X."/>
            <person name="Lu F.H."/>
            <person name="Bevan M.W."/>
            <person name="Leroy P."/>
            <person name="Li P."/>
            <person name="You F.M."/>
            <person name="Sun Q."/>
            <person name="Liu Z."/>
            <person name="Lyons E."/>
            <person name="Wicker T."/>
            <person name="Salzberg S.L."/>
            <person name="Devos K.M."/>
            <person name="Dvorak J."/>
        </authorList>
    </citation>
    <scope>NUCLEOTIDE SEQUENCE [LARGE SCALE GENOMIC DNA]</scope>
    <source>
        <strain evidence="1">cv. AL8/78</strain>
    </source>
</reference>
<dbReference type="Gramene" id="AET3Gv20506500.12">
    <property type="protein sequence ID" value="AET3Gv20506500.12"/>
    <property type="gene ID" value="AET3Gv20506500"/>
</dbReference>
<dbReference type="EnsemblPlants" id="AET3Gv20506500.12">
    <property type="protein sequence ID" value="AET3Gv20506500.12"/>
    <property type="gene ID" value="AET3Gv20506500"/>
</dbReference>
<dbReference type="Gramene" id="AET3Gv20506500.15">
    <property type="protein sequence ID" value="AET3Gv20506500.15"/>
    <property type="gene ID" value="AET3Gv20506500"/>
</dbReference>
<dbReference type="Gramene" id="AET3Gv20506500.16">
    <property type="protein sequence ID" value="AET3Gv20506500.16"/>
    <property type="gene ID" value="AET3Gv20506500"/>
</dbReference>
<accession>A0A453EXI6</accession>
<evidence type="ECO:0000313" key="1">
    <source>
        <dbReference type="EnsemblPlants" id="AET3Gv20506500.17"/>
    </source>
</evidence>
<dbReference type="EnsemblPlants" id="AET3Gv20506500.17">
    <property type="protein sequence ID" value="AET3Gv20506500.17"/>
    <property type="gene ID" value="AET3Gv20506500"/>
</dbReference>
<protein>
    <submittedName>
        <fullName evidence="1">Uncharacterized protein</fullName>
    </submittedName>
</protein>
<reference evidence="2" key="1">
    <citation type="journal article" date="2014" name="Science">
        <title>Ancient hybridizations among the ancestral genomes of bread wheat.</title>
        <authorList>
            <consortium name="International Wheat Genome Sequencing Consortium,"/>
            <person name="Marcussen T."/>
            <person name="Sandve S.R."/>
            <person name="Heier L."/>
            <person name="Spannagl M."/>
            <person name="Pfeifer M."/>
            <person name="Jakobsen K.S."/>
            <person name="Wulff B.B."/>
            <person name="Steuernagel B."/>
            <person name="Mayer K.F."/>
            <person name="Olsen O.A."/>
        </authorList>
    </citation>
    <scope>NUCLEOTIDE SEQUENCE [LARGE SCALE GENOMIC DNA]</scope>
    <source>
        <strain evidence="2">cv. AL8/78</strain>
    </source>
</reference>
<dbReference type="EnsemblPlants" id="AET3Gv20506500.13">
    <property type="protein sequence ID" value="AET3Gv20506500.13"/>
    <property type="gene ID" value="AET3Gv20506500"/>
</dbReference>
<reference evidence="2" key="2">
    <citation type="journal article" date="2017" name="Nat. Plants">
        <title>The Aegilops tauschii genome reveals multiple impacts of transposons.</title>
        <authorList>
            <person name="Zhao G."/>
            <person name="Zou C."/>
            <person name="Li K."/>
            <person name="Wang K."/>
            <person name="Li T."/>
            <person name="Gao L."/>
            <person name="Zhang X."/>
            <person name="Wang H."/>
            <person name="Yang Z."/>
            <person name="Liu X."/>
            <person name="Jiang W."/>
            <person name="Mao L."/>
            <person name="Kong X."/>
            <person name="Jiao Y."/>
            <person name="Jia J."/>
        </authorList>
    </citation>
    <scope>NUCLEOTIDE SEQUENCE [LARGE SCALE GENOMIC DNA]</scope>
    <source>
        <strain evidence="2">cv. AL8/78</strain>
    </source>
</reference>
<dbReference type="Gramene" id="AET3Gv20506500.13">
    <property type="protein sequence ID" value="AET3Gv20506500.13"/>
    <property type="gene ID" value="AET3Gv20506500"/>
</dbReference>
<dbReference type="Gramene" id="AET3Gv20506500.11">
    <property type="protein sequence ID" value="AET3Gv20506500.11"/>
    <property type="gene ID" value="AET3Gv20506500"/>
</dbReference>
<dbReference type="EnsemblPlants" id="AET3Gv20506500.14">
    <property type="protein sequence ID" value="AET3Gv20506500.14"/>
    <property type="gene ID" value="AET3Gv20506500"/>
</dbReference>
<dbReference type="AlphaFoldDB" id="A0A453EXI6"/>
<proteinExistence type="predicted"/>
<dbReference type="Proteomes" id="UP000015105">
    <property type="component" value="Chromosome 3D"/>
</dbReference>
<dbReference type="Gramene" id="AET3Gv20506500.14">
    <property type="protein sequence ID" value="AET3Gv20506500.14"/>
    <property type="gene ID" value="AET3Gv20506500"/>
</dbReference>
<organism evidence="1 2">
    <name type="scientific">Aegilops tauschii subsp. strangulata</name>
    <name type="common">Goatgrass</name>
    <dbReference type="NCBI Taxonomy" id="200361"/>
    <lineage>
        <taxon>Eukaryota</taxon>
        <taxon>Viridiplantae</taxon>
        <taxon>Streptophyta</taxon>
        <taxon>Embryophyta</taxon>
        <taxon>Tracheophyta</taxon>
        <taxon>Spermatophyta</taxon>
        <taxon>Magnoliopsida</taxon>
        <taxon>Liliopsida</taxon>
        <taxon>Poales</taxon>
        <taxon>Poaceae</taxon>
        <taxon>BOP clade</taxon>
        <taxon>Pooideae</taxon>
        <taxon>Triticodae</taxon>
        <taxon>Triticeae</taxon>
        <taxon>Triticinae</taxon>
        <taxon>Aegilops</taxon>
    </lineage>
</organism>
<dbReference type="Gramene" id="AET3Gv20506500.17">
    <property type="protein sequence ID" value="AET3Gv20506500.17"/>
    <property type="gene ID" value="AET3Gv20506500"/>
</dbReference>